<comment type="caution">
    <text evidence="2">The sequence shown here is derived from an EMBL/GenBank/DDBJ whole genome shotgun (WGS) entry which is preliminary data.</text>
</comment>
<feature type="transmembrane region" description="Helical" evidence="1">
    <location>
        <begin position="59"/>
        <end position="79"/>
    </location>
</feature>
<organism evidence="2 3">
    <name type="scientific">Sporolactobacillus mangiferae</name>
    <dbReference type="NCBI Taxonomy" id="2940498"/>
    <lineage>
        <taxon>Bacteria</taxon>
        <taxon>Bacillati</taxon>
        <taxon>Bacillota</taxon>
        <taxon>Bacilli</taxon>
        <taxon>Bacillales</taxon>
        <taxon>Sporolactobacillaceae</taxon>
        <taxon>Sporolactobacillus</taxon>
    </lineage>
</organism>
<sequence length="150" mass="16378">MSSLICLFKPSLSIELLLSEFKKNQIDQNNVACFILDAPLSQLTNEISSSSNPNEEMSMADLGFVFATIFGVVGASIGFKMELGPIIWGIASSIGGFILGFLIDLIFTKKFKKKPETYILISIHCHKGQENIVKKIIAAHQALGLTVIES</sequence>
<keyword evidence="1" id="KW-0812">Transmembrane</keyword>
<evidence type="ECO:0000313" key="2">
    <source>
        <dbReference type="EMBL" id="MCL1631767.1"/>
    </source>
</evidence>
<dbReference type="RefSeq" id="WP_249100402.1">
    <property type="nucleotide sequence ID" value="NZ_JAMAST010000006.1"/>
</dbReference>
<dbReference type="EMBL" id="JAMAST010000006">
    <property type="protein sequence ID" value="MCL1631767.1"/>
    <property type="molecule type" value="Genomic_DNA"/>
</dbReference>
<evidence type="ECO:0000313" key="3">
    <source>
        <dbReference type="Proteomes" id="UP001203004"/>
    </source>
</evidence>
<evidence type="ECO:0000256" key="1">
    <source>
        <dbReference type="SAM" id="Phobius"/>
    </source>
</evidence>
<dbReference type="Proteomes" id="UP001203004">
    <property type="component" value="Unassembled WGS sequence"/>
</dbReference>
<gene>
    <name evidence="2" type="ORF">M3N64_07370</name>
</gene>
<proteinExistence type="predicted"/>
<reference evidence="2 3" key="1">
    <citation type="submission" date="2022-05" db="EMBL/GenBank/DDBJ databases">
        <title>Sporolactobacillus sp nov CPB3-1, isolated from tree bark (Mangifera indica L.).</title>
        <authorList>
            <person name="Phuengjayaem S."/>
            <person name="Tanasupawat S."/>
        </authorList>
    </citation>
    <scope>NUCLEOTIDE SEQUENCE [LARGE SCALE GENOMIC DNA]</scope>
    <source>
        <strain evidence="2 3">CPB3-1</strain>
    </source>
</reference>
<name>A0ABT0MA67_9BACL</name>
<feature type="transmembrane region" description="Helical" evidence="1">
    <location>
        <begin position="85"/>
        <end position="107"/>
    </location>
</feature>
<accession>A0ABT0MA67</accession>
<keyword evidence="3" id="KW-1185">Reference proteome</keyword>
<protein>
    <submittedName>
        <fullName evidence="2">Uncharacterized protein</fullName>
    </submittedName>
</protein>
<keyword evidence="1" id="KW-1133">Transmembrane helix</keyword>
<keyword evidence="1" id="KW-0472">Membrane</keyword>